<reference evidence="3 4" key="1">
    <citation type="submission" date="2020-08" db="EMBL/GenBank/DDBJ databases">
        <title>Sequencing the genomes of 1000 actinobacteria strains.</title>
        <authorList>
            <person name="Klenk H.-P."/>
        </authorList>
    </citation>
    <scope>NUCLEOTIDE SEQUENCE [LARGE SCALE GENOMIC DNA]</scope>
    <source>
        <strain evidence="3 4">DSM 105369</strain>
    </source>
</reference>
<comment type="caution">
    <text evidence="3">The sequence shown here is derived from an EMBL/GenBank/DDBJ whole genome shotgun (WGS) entry which is preliminary data.</text>
</comment>
<accession>A0A839N474</accession>
<feature type="compositionally biased region" description="Low complexity" evidence="1">
    <location>
        <begin position="22"/>
        <end position="36"/>
    </location>
</feature>
<name>A0A839N474_9MICO</name>
<evidence type="ECO:0000256" key="1">
    <source>
        <dbReference type="SAM" id="MobiDB-lite"/>
    </source>
</evidence>
<feature type="signal peptide" evidence="2">
    <location>
        <begin position="1"/>
        <end position="19"/>
    </location>
</feature>
<dbReference type="EMBL" id="JACHVQ010000001">
    <property type="protein sequence ID" value="MBB2890773.1"/>
    <property type="molecule type" value="Genomic_DNA"/>
</dbReference>
<feature type="region of interest" description="Disordered" evidence="1">
    <location>
        <begin position="22"/>
        <end position="53"/>
    </location>
</feature>
<evidence type="ECO:0000256" key="2">
    <source>
        <dbReference type="SAM" id="SignalP"/>
    </source>
</evidence>
<keyword evidence="4" id="KW-1185">Reference proteome</keyword>
<proteinExistence type="predicted"/>
<evidence type="ECO:0000313" key="3">
    <source>
        <dbReference type="EMBL" id="MBB2890773.1"/>
    </source>
</evidence>
<dbReference type="RefSeq" id="WP_183319104.1">
    <property type="nucleotide sequence ID" value="NZ_JACHVQ010000001.1"/>
</dbReference>
<dbReference type="AlphaFoldDB" id="A0A839N474"/>
<keyword evidence="2" id="KW-0732">Signal</keyword>
<feature type="chain" id="PRO_5038496457" description="Lipoprotein" evidence="2">
    <location>
        <begin position="20"/>
        <end position="252"/>
    </location>
</feature>
<evidence type="ECO:0000313" key="4">
    <source>
        <dbReference type="Proteomes" id="UP000559182"/>
    </source>
</evidence>
<organism evidence="3 4">
    <name type="scientific">Flexivirga oryzae</name>
    <dbReference type="NCBI Taxonomy" id="1794944"/>
    <lineage>
        <taxon>Bacteria</taxon>
        <taxon>Bacillati</taxon>
        <taxon>Actinomycetota</taxon>
        <taxon>Actinomycetes</taxon>
        <taxon>Micrococcales</taxon>
        <taxon>Dermacoccaceae</taxon>
        <taxon>Flexivirga</taxon>
    </lineage>
</organism>
<protein>
    <recommendedName>
        <fullName evidence="5">Lipoprotein</fullName>
    </recommendedName>
</protein>
<dbReference type="Proteomes" id="UP000559182">
    <property type="component" value="Unassembled WGS sequence"/>
</dbReference>
<evidence type="ECO:0008006" key="5">
    <source>
        <dbReference type="Google" id="ProtNLM"/>
    </source>
</evidence>
<sequence length="252" mass="27064">MKRLALVTASVLAACTLAACGSGSGGTAATTATSTGPQPHQPYKTQKPGQWDSPGVVVANDKGRKVVLDKSLPVYDPPVKDGGVAQSDWPVAGRLLSIKELLGVFPDAIQIAFNPQGPTKLVITPQLSGESDPKKYPSTITITINDVGTENTILAAFDSKRASDRTVYTQAGGKPSDDWIYYKDGSYNTQRLRLAFDDDNVYYVVIGNGRTAMQLSITWDGFLSLDGDGFDSDKVMEQQVMPLIFQLLAARM</sequence>
<dbReference type="PROSITE" id="PS51257">
    <property type="entry name" value="PROKAR_LIPOPROTEIN"/>
    <property type="match status" value="1"/>
</dbReference>
<gene>
    <name evidence="3" type="ORF">FHU39_000757</name>
</gene>